<gene>
    <name evidence="4" type="ORF">HHU08_12820</name>
</gene>
<organism evidence="4 5">
    <name type="scientific">Niallia alba</name>
    <dbReference type="NCBI Taxonomy" id="2729105"/>
    <lineage>
        <taxon>Bacteria</taxon>
        <taxon>Bacillati</taxon>
        <taxon>Bacillota</taxon>
        <taxon>Bacilli</taxon>
        <taxon>Bacillales</taxon>
        <taxon>Bacillaceae</taxon>
        <taxon>Niallia</taxon>
    </lineage>
</organism>
<evidence type="ECO:0000256" key="1">
    <source>
        <dbReference type="ARBA" id="ARBA00022723"/>
    </source>
</evidence>
<dbReference type="Pfam" id="PF01522">
    <property type="entry name" value="Polysacc_deac_1"/>
    <property type="match status" value="1"/>
</dbReference>
<evidence type="ECO:0000256" key="2">
    <source>
        <dbReference type="ARBA" id="ARBA00022801"/>
    </source>
</evidence>
<sequence length="434" mass="48718">MKGSGGELKVKHLLSVVVIFQFIFIVGCSAQKTKESETLQQSATKQEQKNSDLTAEYLSIIVNHAKKGEADSSSFNVFSSTMQEVKSHWGGPGPAKTDHVGNGYYATYDDKNTVFGFTAEGKIYDIRSYNKQLKTISLSDLKKVLGEPAEIRAGKGEQILVYSFSEEVQLKFILSNETEKVDHLSVYNQTIVLPNEDNYILDIKGNSNQLTTNAWNTMQNWRNDIVKWKENQPNLYVNGPNEKKISLTFDDGPDNNVTPQVINILHNYKVTGNFFFIGSEAEKYPQVVKNAYDNGNVILSHSYHHVDLTTLTKEKQINEITQAGNAIYSIIGKEPAMIRPPYGETNEMLIDNATTKGYSIIIWSIDTLDWSQMEAENIIKNVTDILRNGDIILMHSDSEKTETAKALPKIIKAVQERGFKIVGLDELLGIKAYQ</sequence>
<dbReference type="GO" id="GO:0046872">
    <property type="term" value="F:metal ion binding"/>
    <property type="evidence" value="ECO:0007669"/>
    <property type="project" value="UniProtKB-KW"/>
</dbReference>
<keyword evidence="1" id="KW-0479">Metal-binding</keyword>
<evidence type="ECO:0000259" key="3">
    <source>
        <dbReference type="PROSITE" id="PS51677"/>
    </source>
</evidence>
<dbReference type="PROSITE" id="PS51677">
    <property type="entry name" value="NODB"/>
    <property type="match status" value="1"/>
</dbReference>
<dbReference type="Proteomes" id="UP000588491">
    <property type="component" value="Unassembled WGS sequence"/>
</dbReference>
<dbReference type="InterPro" id="IPR002509">
    <property type="entry name" value="NODB_dom"/>
</dbReference>
<dbReference type="GO" id="GO:0016810">
    <property type="term" value="F:hydrolase activity, acting on carbon-nitrogen (but not peptide) bonds"/>
    <property type="evidence" value="ECO:0007669"/>
    <property type="project" value="InterPro"/>
</dbReference>
<accession>A0A7Y0PN07</accession>
<dbReference type="Pfam" id="PF14172">
    <property type="entry name" value="DUF4309"/>
    <property type="match status" value="1"/>
</dbReference>
<dbReference type="PANTHER" id="PTHR10587:SF133">
    <property type="entry name" value="CHITIN DEACETYLASE 1-RELATED"/>
    <property type="match status" value="1"/>
</dbReference>
<keyword evidence="2" id="KW-0378">Hydrolase</keyword>
<dbReference type="InterPro" id="IPR050248">
    <property type="entry name" value="Polysacc_deacetylase_ArnD"/>
</dbReference>
<comment type="caution">
    <text evidence="4">The sequence shown here is derived from an EMBL/GenBank/DDBJ whole genome shotgun (WGS) entry which is preliminary data.</text>
</comment>
<evidence type="ECO:0000313" key="5">
    <source>
        <dbReference type="Proteomes" id="UP000588491"/>
    </source>
</evidence>
<dbReference type="EMBL" id="JABBPK010000001">
    <property type="protein sequence ID" value="NMO77881.1"/>
    <property type="molecule type" value="Genomic_DNA"/>
</dbReference>
<dbReference type="AlphaFoldDB" id="A0A7Y0PN07"/>
<dbReference type="RefSeq" id="WP_169188620.1">
    <property type="nucleotide sequence ID" value="NZ_JABBPK010000001.1"/>
</dbReference>
<dbReference type="InterPro" id="IPR011330">
    <property type="entry name" value="Glyco_hydro/deAcase_b/a-brl"/>
</dbReference>
<dbReference type="Gene3D" id="3.20.20.370">
    <property type="entry name" value="Glycoside hydrolase/deacetylase"/>
    <property type="match status" value="1"/>
</dbReference>
<protein>
    <submittedName>
        <fullName evidence="4">DUF4309 domain-containing protein</fullName>
    </submittedName>
</protein>
<dbReference type="PROSITE" id="PS51257">
    <property type="entry name" value="PROKAR_LIPOPROTEIN"/>
    <property type="match status" value="1"/>
</dbReference>
<name>A0A7Y0PN07_9BACI</name>
<evidence type="ECO:0000313" key="4">
    <source>
        <dbReference type="EMBL" id="NMO77881.1"/>
    </source>
</evidence>
<dbReference type="GO" id="GO:0005975">
    <property type="term" value="P:carbohydrate metabolic process"/>
    <property type="evidence" value="ECO:0007669"/>
    <property type="project" value="InterPro"/>
</dbReference>
<dbReference type="GO" id="GO:0016020">
    <property type="term" value="C:membrane"/>
    <property type="evidence" value="ECO:0007669"/>
    <property type="project" value="TreeGrafter"/>
</dbReference>
<dbReference type="SUPFAM" id="SSF88713">
    <property type="entry name" value="Glycoside hydrolase/deacetylase"/>
    <property type="match status" value="1"/>
</dbReference>
<keyword evidence="5" id="KW-1185">Reference proteome</keyword>
<dbReference type="PANTHER" id="PTHR10587">
    <property type="entry name" value="GLYCOSYL TRANSFERASE-RELATED"/>
    <property type="match status" value="1"/>
</dbReference>
<dbReference type="InterPro" id="IPR025453">
    <property type="entry name" value="DUF4309"/>
</dbReference>
<feature type="domain" description="NodB homology" evidence="3">
    <location>
        <begin position="243"/>
        <end position="422"/>
    </location>
</feature>
<dbReference type="CDD" id="cd10917">
    <property type="entry name" value="CE4_NodB_like_6s_7s"/>
    <property type="match status" value="1"/>
</dbReference>
<proteinExistence type="predicted"/>
<reference evidence="4 5" key="1">
    <citation type="submission" date="2020-04" db="EMBL/GenBank/DDBJ databases">
        <title>Bacillus sp. UniB3 isolated from commercial digestive syrup.</title>
        <authorList>
            <person name="Thorat V."/>
            <person name="Kirdat K."/>
            <person name="Tiwarekar B."/>
            <person name="Yadav A."/>
        </authorList>
    </citation>
    <scope>NUCLEOTIDE SEQUENCE [LARGE SCALE GENOMIC DNA]</scope>
    <source>
        <strain evidence="4 5">UniB3</strain>
    </source>
</reference>